<evidence type="ECO:0000313" key="4">
    <source>
        <dbReference type="EMBL" id="MCO6043673.1"/>
    </source>
</evidence>
<dbReference type="Gene3D" id="3.40.50.2300">
    <property type="match status" value="1"/>
</dbReference>
<dbReference type="InterPro" id="IPR050595">
    <property type="entry name" value="Bact_response_regulator"/>
</dbReference>
<accession>A0A9X2F8M3</accession>
<feature type="modified residue" description="4-aspartylphosphate" evidence="2">
    <location>
        <position position="54"/>
    </location>
</feature>
<dbReference type="EMBL" id="JAMXLR010000026">
    <property type="protein sequence ID" value="MCO6043673.1"/>
    <property type="molecule type" value="Genomic_DNA"/>
</dbReference>
<keyword evidence="1 2" id="KW-0597">Phosphoprotein</keyword>
<dbReference type="PANTHER" id="PTHR44591:SF3">
    <property type="entry name" value="RESPONSE REGULATORY DOMAIN-CONTAINING PROTEIN"/>
    <property type="match status" value="1"/>
</dbReference>
<protein>
    <submittedName>
        <fullName evidence="4">Response regulator</fullName>
    </submittedName>
</protein>
<dbReference type="PANTHER" id="PTHR44591">
    <property type="entry name" value="STRESS RESPONSE REGULATOR PROTEIN 1"/>
    <property type="match status" value="1"/>
</dbReference>
<dbReference type="SUPFAM" id="SSF52172">
    <property type="entry name" value="CheY-like"/>
    <property type="match status" value="1"/>
</dbReference>
<dbReference type="GO" id="GO:0000160">
    <property type="term" value="P:phosphorelay signal transduction system"/>
    <property type="evidence" value="ECO:0007669"/>
    <property type="project" value="InterPro"/>
</dbReference>
<keyword evidence="5" id="KW-1185">Reference proteome</keyword>
<dbReference type="AlphaFoldDB" id="A0A9X2F8M3"/>
<organism evidence="4 5">
    <name type="scientific">Aeoliella straminimaris</name>
    <dbReference type="NCBI Taxonomy" id="2954799"/>
    <lineage>
        <taxon>Bacteria</taxon>
        <taxon>Pseudomonadati</taxon>
        <taxon>Planctomycetota</taxon>
        <taxon>Planctomycetia</taxon>
        <taxon>Pirellulales</taxon>
        <taxon>Lacipirellulaceae</taxon>
        <taxon>Aeoliella</taxon>
    </lineage>
</organism>
<proteinExistence type="predicted"/>
<dbReference type="RefSeq" id="WP_252851780.1">
    <property type="nucleotide sequence ID" value="NZ_JAMXLR010000026.1"/>
</dbReference>
<dbReference type="SMART" id="SM00448">
    <property type="entry name" value="REC"/>
    <property type="match status" value="1"/>
</dbReference>
<comment type="caution">
    <text evidence="4">The sequence shown here is derived from an EMBL/GenBank/DDBJ whole genome shotgun (WGS) entry which is preliminary data.</text>
</comment>
<sequence>MSAAATVLAIDDNEMNLRIILESLGDQFDVLTASNGREGLQLAITHRPRVVLLDIMMPVMDGYEVCSVLRSRFSREACGIILVSAKYEIVDRLKGFHIGANGFIAKPFDDEELLGKIQKSMLGEDCSELPEEALEI</sequence>
<evidence type="ECO:0000313" key="5">
    <source>
        <dbReference type="Proteomes" id="UP001155241"/>
    </source>
</evidence>
<dbReference type="InterPro" id="IPR001789">
    <property type="entry name" value="Sig_transdc_resp-reg_receiver"/>
</dbReference>
<evidence type="ECO:0000256" key="1">
    <source>
        <dbReference type="ARBA" id="ARBA00022553"/>
    </source>
</evidence>
<evidence type="ECO:0000256" key="2">
    <source>
        <dbReference type="PROSITE-ProRule" id="PRU00169"/>
    </source>
</evidence>
<gene>
    <name evidence="4" type="ORF">NG895_07115</name>
</gene>
<feature type="domain" description="Response regulatory" evidence="3">
    <location>
        <begin position="6"/>
        <end position="121"/>
    </location>
</feature>
<reference evidence="4" key="1">
    <citation type="submission" date="2022-06" db="EMBL/GenBank/DDBJ databases">
        <title>Aeoliella straminimaris, a novel planctomycete from sediments.</title>
        <authorList>
            <person name="Vitorino I.R."/>
            <person name="Lage O.M."/>
        </authorList>
    </citation>
    <scope>NUCLEOTIDE SEQUENCE</scope>
    <source>
        <strain evidence="4">ICT_H6.2</strain>
    </source>
</reference>
<dbReference type="Pfam" id="PF00072">
    <property type="entry name" value="Response_reg"/>
    <property type="match status" value="1"/>
</dbReference>
<evidence type="ECO:0000259" key="3">
    <source>
        <dbReference type="PROSITE" id="PS50110"/>
    </source>
</evidence>
<dbReference type="InterPro" id="IPR011006">
    <property type="entry name" value="CheY-like_superfamily"/>
</dbReference>
<dbReference type="PROSITE" id="PS50110">
    <property type="entry name" value="RESPONSE_REGULATORY"/>
    <property type="match status" value="1"/>
</dbReference>
<name>A0A9X2F8M3_9BACT</name>
<dbReference type="Proteomes" id="UP001155241">
    <property type="component" value="Unassembled WGS sequence"/>
</dbReference>